<accession>A0A7K0KFZ6</accession>
<comment type="caution">
    <text evidence="1">The sequence shown here is derived from an EMBL/GenBank/DDBJ whole genome shotgun (WGS) entry which is preliminary data.</text>
</comment>
<dbReference type="Proteomes" id="UP000438914">
    <property type="component" value="Unassembled WGS sequence"/>
</dbReference>
<dbReference type="EMBL" id="VUNG01000013">
    <property type="protein sequence ID" value="MST84350.1"/>
    <property type="molecule type" value="Genomic_DNA"/>
</dbReference>
<dbReference type="RefSeq" id="WP_154533938.1">
    <property type="nucleotide sequence ID" value="NZ_VUNG01000013.1"/>
</dbReference>
<organism evidence="1 2">
    <name type="scientific">Hallella mizrahii</name>
    <dbReference type="NCBI Taxonomy" id="2606637"/>
    <lineage>
        <taxon>Bacteria</taxon>
        <taxon>Pseudomonadati</taxon>
        <taxon>Bacteroidota</taxon>
        <taxon>Bacteroidia</taxon>
        <taxon>Bacteroidales</taxon>
        <taxon>Prevotellaceae</taxon>
        <taxon>Hallella</taxon>
    </lineage>
</organism>
<dbReference type="AlphaFoldDB" id="A0A7K0KFZ6"/>
<keyword evidence="2" id="KW-1185">Reference proteome</keyword>
<protein>
    <submittedName>
        <fullName evidence="1">Uncharacterized protein</fullName>
    </submittedName>
</protein>
<gene>
    <name evidence="1" type="ORF">FYJ73_06660</name>
</gene>
<name>A0A7K0KFZ6_9BACT</name>
<reference evidence="1 2" key="1">
    <citation type="submission" date="2019-08" db="EMBL/GenBank/DDBJ databases">
        <title>In-depth cultivation of the pig gut microbiome towards novel bacterial diversity and tailored functional studies.</title>
        <authorList>
            <person name="Wylensek D."/>
            <person name="Hitch T.C.A."/>
            <person name="Clavel T."/>
        </authorList>
    </citation>
    <scope>NUCLEOTIDE SEQUENCE [LARGE SCALE GENOMIC DNA]</scope>
    <source>
        <strain evidence="1 2">LKV-178-WT-2A</strain>
    </source>
</reference>
<evidence type="ECO:0000313" key="2">
    <source>
        <dbReference type="Proteomes" id="UP000438914"/>
    </source>
</evidence>
<sequence>MLSPQKASLLLSRSKGNRDSLLLCIFTHSKEVFRPLYAFYHTAGHTRGCQHTADFIKTDNQASLSYRQASPAKRVVDKYQESLFISDIFAIFARDIHAGPTTQIGGTKD</sequence>
<evidence type="ECO:0000313" key="1">
    <source>
        <dbReference type="EMBL" id="MST84350.1"/>
    </source>
</evidence>
<proteinExistence type="predicted"/>